<dbReference type="EMBL" id="UINC01011991">
    <property type="protein sequence ID" value="SVA52605.1"/>
    <property type="molecule type" value="Genomic_DNA"/>
</dbReference>
<name>A0A381WJB2_9ZZZZ</name>
<keyword evidence="1" id="KW-0472">Membrane</keyword>
<gene>
    <name evidence="3" type="ORF">METZ01_LOCUS105459</name>
</gene>
<dbReference type="AlphaFoldDB" id="A0A381WJB2"/>
<feature type="transmembrane region" description="Helical" evidence="1">
    <location>
        <begin position="41"/>
        <end position="59"/>
    </location>
</feature>
<keyword evidence="1" id="KW-1133">Transmembrane helix</keyword>
<keyword evidence="1" id="KW-0812">Transmembrane</keyword>
<dbReference type="Gene3D" id="3.40.50.1110">
    <property type="entry name" value="SGNH hydrolase"/>
    <property type="match status" value="1"/>
</dbReference>
<evidence type="ECO:0000313" key="3">
    <source>
        <dbReference type="EMBL" id="SVA52605.1"/>
    </source>
</evidence>
<dbReference type="Pfam" id="PF13472">
    <property type="entry name" value="Lipase_GDSL_2"/>
    <property type="match status" value="1"/>
</dbReference>
<evidence type="ECO:0000256" key="1">
    <source>
        <dbReference type="SAM" id="Phobius"/>
    </source>
</evidence>
<protein>
    <recommendedName>
        <fullName evidence="2">SGNH hydrolase-type esterase domain-containing protein</fullName>
    </recommendedName>
</protein>
<organism evidence="3">
    <name type="scientific">marine metagenome</name>
    <dbReference type="NCBI Taxonomy" id="408172"/>
    <lineage>
        <taxon>unclassified sequences</taxon>
        <taxon>metagenomes</taxon>
        <taxon>ecological metagenomes</taxon>
    </lineage>
</organism>
<proteinExistence type="predicted"/>
<evidence type="ECO:0000259" key="2">
    <source>
        <dbReference type="Pfam" id="PF13472"/>
    </source>
</evidence>
<reference evidence="3" key="1">
    <citation type="submission" date="2018-05" db="EMBL/GenBank/DDBJ databases">
        <authorList>
            <person name="Lanie J.A."/>
            <person name="Ng W.-L."/>
            <person name="Kazmierczak K.M."/>
            <person name="Andrzejewski T.M."/>
            <person name="Davidsen T.M."/>
            <person name="Wayne K.J."/>
            <person name="Tettelin H."/>
            <person name="Glass J.I."/>
            <person name="Rusch D."/>
            <person name="Podicherti R."/>
            <person name="Tsui H.-C.T."/>
            <person name="Winkler M.E."/>
        </authorList>
    </citation>
    <scope>NUCLEOTIDE SEQUENCE</scope>
</reference>
<dbReference type="InterPro" id="IPR013830">
    <property type="entry name" value="SGNH_hydro"/>
</dbReference>
<sequence>MHCESTRVESRYGGKGGAGGASQILDDRGVTGLNYHNHSRLVLALMWTASLVLLPILLWQGHRTRQMALRLPEAESPDSGHFGTGESEISIVGLGDSVIAGIGIKVLSDSVTARVADSLAQELSTAISWRASGINGERLANLLFRLKKEPLPQADIYLVSIGVNDVTGLTPLVRWQMQVIELITLLDRRGRIVLLGVPPMQYFTALPQPLRQVLGIRAALLDKTLREVADTVQRVVWLDASVNFDHQHLAQDGYHPNEVACVEMAAKIVDALMLRRGLLKP</sequence>
<dbReference type="SUPFAM" id="SSF52266">
    <property type="entry name" value="SGNH hydrolase"/>
    <property type="match status" value="1"/>
</dbReference>
<accession>A0A381WJB2</accession>
<feature type="domain" description="SGNH hydrolase-type esterase" evidence="2">
    <location>
        <begin position="94"/>
        <end position="258"/>
    </location>
</feature>
<dbReference type="CDD" id="cd01836">
    <property type="entry name" value="FeeA_FeeB_like"/>
    <property type="match status" value="1"/>
</dbReference>
<dbReference type="InterPro" id="IPR036514">
    <property type="entry name" value="SGNH_hydro_sf"/>
</dbReference>